<dbReference type="AlphaFoldDB" id="A0A8X6S2Z0"/>
<evidence type="ECO:0000313" key="1">
    <source>
        <dbReference type="EMBL" id="GFY06527.1"/>
    </source>
</evidence>
<dbReference type="Proteomes" id="UP000887159">
    <property type="component" value="Unassembled WGS sequence"/>
</dbReference>
<gene>
    <name evidence="1" type="ORF">TNCV_3523831</name>
</gene>
<accession>A0A8X6S2Z0</accession>
<organism evidence="1 2">
    <name type="scientific">Trichonephila clavipes</name>
    <name type="common">Golden silk orbweaver</name>
    <name type="synonym">Nephila clavipes</name>
    <dbReference type="NCBI Taxonomy" id="2585209"/>
    <lineage>
        <taxon>Eukaryota</taxon>
        <taxon>Metazoa</taxon>
        <taxon>Ecdysozoa</taxon>
        <taxon>Arthropoda</taxon>
        <taxon>Chelicerata</taxon>
        <taxon>Arachnida</taxon>
        <taxon>Araneae</taxon>
        <taxon>Araneomorphae</taxon>
        <taxon>Entelegynae</taxon>
        <taxon>Araneoidea</taxon>
        <taxon>Nephilidae</taxon>
        <taxon>Trichonephila</taxon>
    </lineage>
</organism>
<comment type="caution">
    <text evidence="1">The sequence shown here is derived from an EMBL/GenBank/DDBJ whole genome shotgun (WGS) entry which is preliminary data.</text>
</comment>
<reference evidence="1" key="1">
    <citation type="submission" date="2020-08" db="EMBL/GenBank/DDBJ databases">
        <title>Multicomponent nature underlies the extraordinary mechanical properties of spider dragline silk.</title>
        <authorList>
            <person name="Kono N."/>
            <person name="Nakamura H."/>
            <person name="Mori M."/>
            <person name="Yoshida Y."/>
            <person name="Ohtoshi R."/>
            <person name="Malay A.D."/>
            <person name="Moran D.A.P."/>
            <person name="Tomita M."/>
            <person name="Numata K."/>
            <person name="Arakawa K."/>
        </authorList>
    </citation>
    <scope>NUCLEOTIDE SEQUENCE</scope>
</reference>
<sequence>MISPDFYAGFTSSGHAKYEVVNELLRPFCSFILKRKSESLLEMSYVLPSVSLESLLHDRWDLNPFVQHPHSPTAFPL</sequence>
<keyword evidence="2" id="KW-1185">Reference proteome</keyword>
<dbReference type="EMBL" id="BMAU01021261">
    <property type="protein sequence ID" value="GFY06527.1"/>
    <property type="molecule type" value="Genomic_DNA"/>
</dbReference>
<protein>
    <submittedName>
        <fullName evidence="1">Uncharacterized protein</fullName>
    </submittedName>
</protein>
<proteinExistence type="predicted"/>
<name>A0A8X6S2Z0_TRICX</name>
<evidence type="ECO:0000313" key="2">
    <source>
        <dbReference type="Proteomes" id="UP000887159"/>
    </source>
</evidence>